<organism evidence="1 2">
    <name type="scientific">Atopobium deltae</name>
    <dbReference type="NCBI Taxonomy" id="1393034"/>
    <lineage>
        <taxon>Bacteria</taxon>
        <taxon>Bacillati</taxon>
        <taxon>Actinomycetota</taxon>
        <taxon>Coriobacteriia</taxon>
        <taxon>Coriobacteriales</taxon>
        <taxon>Atopobiaceae</taxon>
        <taxon>Atopobium</taxon>
    </lineage>
</organism>
<proteinExistence type="predicted"/>
<keyword evidence="2" id="KW-1185">Reference proteome</keyword>
<evidence type="ECO:0000313" key="1">
    <source>
        <dbReference type="EMBL" id="KXB34647.1"/>
    </source>
</evidence>
<dbReference type="STRING" id="1393034.HMPREF3192_00746"/>
<dbReference type="Proteomes" id="UP000070675">
    <property type="component" value="Unassembled WGS sequence"/>
</dbReference>
<evidence type="ECO:0000313" key="2">
    <source>
        <dbReference type="Proteomes" id="UP000070675"/>
    </source>
</evidence>
<protein>
    <submittedName>
        <fullName evidence="1">Uncharacterized protein</fullName>
    </submittedName>
</protein>
<dbReference type="PATRIC" id="fig|1393034.3.peg.721"/>
<accession>A0A133XUP7</accession>
<gene>
    <name evidence="1" type="ORF">HMPREF3192_00746</name>
</gene>
<name>A0A133XUP7_9ACTN</name>
<sequence length="40" mass="4660">MAVDAGQRPFFHAHNFSHILVTFSDFIFSAIDYSLFRKIL</sequence>
<comment type="caution">
    <text evidence="1">The sequence shown here is derived from an EMBL/GenBank/DDBJ whole genome shotgun (WGS) entry which is preliminary data.</text>
</comment>
<dbReference type="EMBL" id="LSCR01000012">
    <property type="protein sequence ID" value="KXB34647.1"/>
    <property type="molecule type" value="Genomic_DNA"/>
</dbReference>
<dbReference type="AlphaFoldDB" id="A0A133XUP7"/>
<reference evidence="2" key="1">
    <citation type="submission" date="2016-01" db="EMBL/GenBank/DDBJ databases">
        <authorList>
            <person name="Mitreva M."/>
            <person name="Pepin K.H."/>
            <person name="Mihindukulasuriya K.A."/>
            <person name="Fulton R."/>
            <person name="Fronick C."/>
            <person name="O'Laughlin M."/>
            <person name="Miner T."/>
            <person name="Herter B."/>
            <person name="Rosa B.A."/>
            <person name="Cordes M."/>
            <person name="Tomlinson C."/>
            <person name="Wollam A."/>
            <person name="Palsikar V.B."/>
            <person name="Mardis E.R."/>
            <person name="Wilson R.K."/>
        </authorList>
    </citation>
    <scope>NUCLEOTIDE SEQUENCE [LARGE SCALE GENOMIC DNA]</scope>
    <source>
        <strain evidence="2">DNF00019</strain>
    </source>
</reference>